<feature type="domain" description="LysM" evidence="2">
    <location>
        <begin position="37"/>
        <end position="85"/>
    </location>
</feature>
<evidence type="ECO:0000313" key="4">
    <source>
        <dbReference type="Proteomes" id="UP000199006"/>
    </source>
</evidence>
<feature type="signal peptide" evidence="1">
    <location>
        <begin position="1"/>
        <end position="22"/>
    </location>
</feature>
<dbReference type="OrthoDB" id="9779340at2"/>
<dbReference type="EMBL" id="FOTI01000032">
    <property type="protein sequence ID" value="SFL80001.1"/>
    <property type="molecule type" value="Genomic_DNA"/>
</dbReference>
<evidence type="ECO:0000313" key="3">
    <source>
        <dbReference type="EMBL" id="SFL80001.1"/>
    </source>
</evidence>
<keyword evidence="1" id="KW-0732">Signal</keyword>
<protein>
    <submittedName>
        <fullName evidence="3">LysM domain-containing protein</fullName>
    </submittedName>
</protein>
<name>A0A1I4KMX1_9FIRM</name>
<accession>A0A1I4KMX1</accession>
<dbReference type="Gene3D" id="3.10.350.10">
    <property type="entry name" value="LysM domain"/>
    <property type="match status" value="1"/>
</dbReference>
<reference evidence="3 4" key="1">
    <citation type="submission" date="2016-10" db="EMBL/GenBank/DDBJ databases">
        <authorList>
            <person name="de Groot N.N."/>
        </authorList>
    </citation>
    <scope>NUCLEOTIDE SEQUENCE [LARGE SCALE GENOMIC DNA]</scope>
    <source>
        <strain evidence="3 4">ATCC 51327</strain>
    </source>
</reference>
<dbReference type="InterPro" id="IPR018392">
    <property type="entry name" value="LysM"/>
</dbReference>
<dbReference type="SMART" id="SM00257">
    <property type="entry name" value="LysM"/>
    <property type="match status" value="1"/>
</dbReference>
<evidence type="ECO:0000259" key="2">
    <source>
        <dbReference type="PROSITE" id="PS51782"/>
    </source>
</evidence>
<evidence type="ECO:0000256" key="1">
    <source>
        <dbReference type="SAM" id="SignalP"/>
    </source>
</evidence>
<organism evidence="3 4">
    <name type="scientific">Halanaerobium salsuginis</name>
    <dbReference type="NCBI Taxonomy" id="29563"/>
    <lineage>
        <taxon>Bacteria</taxon>
        <taxon>Bacillati</taxon>
        <taxon>Bacillota</taxon>
        <taxon>Clostridia</taxon>
        <taxon>Halanaerobiales</taxon>
        <taxon>Halanaerobiaceae</taxon>
        <taxon>Halanaerobium</taxon>
    </lineage>
</organism>
<dbReference type="Proteomes" id="UP000199006">
    <property type="component" value="Unassembled WGS sequence"/>
</dbReference>
<dbReference type="CDD" id="cd00118">
    <property type="entry name" value="LysM"/>
    <property type="match status" value="1"/>
</dbReference>
<gene>
    <name evidence="3" type="ORF">SAMN02983006_02056</name>
</gene>
<dbReference type="PROSITE" id="PS51782">
    <property type="entry name" value="LYSM"/>
    <property type="match status" value="1"/>
</dbReference>
<dbReference type="Pfam" id="PF01476">
    <property type="entry name" value="LysM"/>
    <property type="match status" value="1"/>
</dbReference>
<keyword evidence="4" id="KW-1185">Reference proteome</keyword>
<proteinExistence type="predicted"/>
<dbReference type="InterPro" id="IPR036779">
    <property type="entry name" value="LysM_dom_sf"/>
</dbReference>
<dbReference type="RefSeq" id="WP_089862120.1">
    <property type="nucleotide sequence ID" value="NZ_FOTI01000032.1"/>
</dbReference>
<sequence>MNKLTVASVLMAVMFLTAAILAQTGPDDIIDSYSWNEVYVIKRGDTLWEIAEEINSDLDPRLIVAAIKKVNEIETMIRVNQKIMIPDWNKRR</sequence>
<dbReference type="SUPFAM" id="SSF54106">
    <property type="entry name" value="LysM domain"/>
    <property type="match status" value="1"/>
</dbReference>
<dbReference type="STRING" id="29563.SAMN02983006_02056"/>
<feature type="chain" id="PRO_5039538229" evidence="1">
    <location>
        <begin position="23"/>
        <end position="92"/>
    </location>
</feature>
<dbReference type="AlphaFoldDB" id="A0A1I4KMX1"/>